<sequence>MGLSMSKEVRIKKCYEATRRAPSKLLAIVEEGGTCDYQNMLVIQLSYASNLCTLQGHLISSPNLTLYLHHVLHPRDCNKSRKAYEQGTFVLKLEDMHFVIRVEIMIATWVVNVVGHHEIESYPTSYRKSHSISRHHQ</sequence>
<gene>
    <name evidence="1" type="ORF">BN9_103340</name>
</gene>
<proteinExistence type="predicted"/>
<accession>A0A024GRU0</accession>
<evidence type="ECO:0000313" key="2">
    <source>
        <dbReference type="Proteomes" id="UP000053237"/>
    </source>
</evidence>
<protein>
    <submittedName>
        <fullName evidence="1">Uncharacterized protein</fullName>
    </submittedName>
</protein>
<reference evidence="1 2" key="1">
    <citation type="submission" date="2012-05" db="EMBL/GenBank/DDBJ databases">
        <title>Recombination and specialization in a pathogen metapopulation.</title>
        <authorList>
            <person name="Gardiner A."/>
            <person name="Kemen E."/>
            <person name="Schultz-Larsen T."/>
            <person name="MacLean D."/>
            <person name="Van Oosterhout C."/>
            <person name="Jones J.D.G."/>
        </authorList>
    </citation>
    <scope>NUCLEOTIDE SEQUENCE [LARGE SCALE GENOMIC DNA]</scope>
    <source>
        <strain evidence="1 2">Ac Nc2</strain>
    </source>
</reference>
<organism evidence="1 2">
    <name type="scientific">Albugo candida</name>
    <dbReference type="NCBI Taxonomy" id="65357"/>
    <lineage>
        <taxon>Eukaryota</taxon>
        <taxon>Sar</taxon>
        <taxon>Stramenopiles</taxon>
        <taxon>Oomycota</taxon>
        <taxon>Peronosporomycetes</taxon>
        <taxon>Albuginales</taxon>
        <taxon>Albuginaceae</taxon>
        <taxon>Albugo</taxon>
    </lineage>
</organism>
<evidence type="ECO:0000313" key="1">
    <source>
        <dbReference type="EMBL" id="CCI49080.1"/>
    </source>
</evidence>
<keyword evidence="2" id="KW-1185">Reference proteome</keyword>
<comment type="caution">
    <text evidence="1">The sequence shown here is derived from an EMBL/GenBank/DDBJ whole genome shotgun (WGS) entry which is preliminary data.</text>
</comment>
<dbReference type="Proteomes" id="UP000053237">
    <property type="component" value="Unassembled WGS sequence"/>
</dbReference>
<dbReference type="AlphaFoldDB" id="A0A024GRU0"/>
<dbReference type="EMBL" id="CAIX01000271">
    <property type="protein sequence ID" value="CCI49080.1"/>
    <property type="molecule type" value="Genomic_DNA"/>
</dbReference>
<name>A0A024GRU0_9STRA</name>
<dbReference type="InParanoid" id="A0A024GRU0"/>